<accession>A0A8J3QTG1</accession>
<dbReference type="SUPFAM" id="SSF55781">
    <property type="entry name" value="GAF domain-like"/>
    <property type="match status" value="1"/>
</dbReference>
<evidence type="ECO:0000256" key="3">
    <source>
        <dbReference type="ARBA" id="ARBA00023163"/>
    </source>
</evidence>
<organism evidence="6 7">
    <name type="scientific">Rugosimonospora africana</name>
    <dbReference type="NCBI Taxonomy" id="556532"/>
    <lineage>
        <taxon>Bacteria</taxon>
        <taxon>Bacillati</taxon>
        <taxon>Actinomycetota</taxon>
        <taxon>Actinomycetes</taxon>
        <taxon>Micromonosporales</taxon>
        <taxon>Micromonosporaceae</taxon>
        <taxon>Rugosimonospora</taxon>
    </lineage>
</organism>
<dbReference type="SUPFAM" id="SSF46785">
    <property type="entry name" value="Winged helix' DNA-binding domain"/>
    <property type="match status" value="1"/>
</dbReference>
<keyword evidence="7" id="KW-1185">Reference proteome</keyword>
<dbReference type="Gene3D" id="1.10.10.10">
    <property type="entry name" value="Winged helix-like DNA-binding domain superfamily/Winged helix DNA-binding domain"/>
    <property type="match status" value="1"/>
</dbReference>
<evidence type="ECO:0000259" key="5">
    <source>
        <dbReference type="PROSITE" id="PS51078"/>
    </source>
</evidence>
<dbReference type="PANTHER" id="PTHR30136">
    <property type="entry name" value="HELIX-TURN-HELIX TRANSCRIPTIONAL REGULATOR, ICLR FAMILY"/>
    <property type="match status" value="1"/>
</dbReference>
<evidence type="ECO:0000256" key="1">
    <source>
        <dbReference type="ARBA" id="ARBA00023015"/>
    </source>
</evidence>
<dbReference type="GO" id="GO:0003677">
    <property type="term" value="F:DNA binding"/>
    <property type="evidence" value="ECO:0007669"/>
    <property type="project" value="UniProtKB-KW"/>
</dbReference>
<dbReference type="EMBL" id="BONZ01000040">
    <property type="protein sequence ID" value="GIH16171.1"/>
    <property type="molecule type" value="Genomic_DNA"/>
</dbReference>
<dbReference type="InterPro" id="IPR036388">
    <property type="entry name" value="WH-like_DNA-bd_sf"/>
</dbReference>
<protein>
    <submittedName>
        <fullName evidence="6">Transcriptional regulator</fullName>
    </submittedName>
</protein>
<dbReference type="GO" id="GO:0045892">
    <property type="term" value="P:negative regulation of DNA-templated transcription"/>
    <property type="evidence" value="ECO:0007669"/>
    <property type="project" value="TreeGrafter"/>
</dbReference>
<dbReference type="AlphaFoldDB" id="A0A8J3QTG1"/>
<dbReference type="Pfam" id="PF01614">
    <property type="entry name" value="IclR_C"/>
    <property type="match status" value="1"/>
</dbReference>
<dbReference type="Pfam" id="PF09339">
    <property type="entry name" value="HTH_IclR"/>
    <property type="match status" value="1"/>
</dbReference>
<evidence type="ECO:0000256" key="2">
    <source>
        <dbReference type="ARBA" id="ARBA00023125"/>
    </source>
</evidence>
<dbReference type="InterPro" id="IPR014757">
    <property type="entry name" value="Tscrpt_reg_IclR_C"/>
</dbReference>
<dbReference type="InterPro" id="IPR036390">
    <property type="entry name" value="WH_DNA-bd_sf"/>
</dbReference>
<name>A0A8J3QTG1_9ACTN</name>
<keyword evidence="3" id="KW-0804">Transcription</keyword>
<dbReference type="InterPro" id="IPR029016">
    <property type="entry name" value="GAF-like_dom_sf"/>
</dbReference>
<evidence type="ECO:0000313" key="6">
    <source>
        <dbReference type="EMBL" id="GIH16171.1"/>
    </source>
</evidence>
<keyword evidence="1" id="KW-0805">Transcription regulation</keyword>
<evidence type="ECO:0000259" key="4">
    <source>
        <dbReference type="PROSITE" id="PS51077"/>
    </source>
</evidence>
<dbReference type="InterPro" id="IPR005471">
    <property type="entry name" value="Tscrpt_reg_IclR_N"/>
</dbReference>
<sequence length="257" mass="27706">MPRSVPAASRALDILELFLQQPLLSAAEVVSRAGLARTTAHELLVTLVDRRYLVPVPGQPTRYRLGVRLFQLGSVFADQIDLAREAQLAANDVAAACAETVHVAVREGRDVIYIARVDSTHPVRMVSAVGRHLPAHCTGVGKMLLSGLAAEDFDALYPRGQKLPAMTRDSITSVTRLKSVLKRIRQDGLAFDDGESSEDVHCVAAGVRDQTGAIVASMSVSVPTSRWNDKTRARLSDLVRDGAARLSDNLGHRPGEG</sequence>
<keyword evidence="2" id="KW-0238">DNA-binding</keyword>
<evidence type="ECO:0000313" key="7">
    <source>
        <dbReference type="Proteomes" id="UP000642748"/>
    </source>
</evidence>
<dbReference type="Proteomes" id="UP000642748">
    <property type="component" value="Unassembled WGS sequence"/>
</dbReference>
<dbReference type="InterPro" id="IPR050707">
    <property type="entry name" value="HTH_MetabolicPath_Reg"/>
</dbReference>
<feature type="domain" description="IclR-ED" evidence="5">
    <location>
        <begin position="68"/>
        <end position="252"/>
    </location>
</feature>
<comment type="caution">
    <text evidence="6">The sequence shown here is derived from an EMBL/GenBank/DDBJ whole genome shotgun (WGS) entry which is preliminary data.</text>
</comment>
<reference evidence="6" key="1">
    <citation type="submission" date="2021-01" db="EMBL/GenBank/DDBJ databases">
        <title>Whole genome shotgun sequence of Rugosimonospora africana NBRC 104875.</title>
        <authorList>
            <person name="Komaki H."/>
            <person name="Tamura T."/>
        </authorList>
    </citation>
    <scope>NUCLEOTIDE SEQUENCE</scope>
    <source>
        <strain evidence="6">NBRC 104875</strain>
    </source>
</reference>
<dbReference type="SMART" id="SM00346">
    <property type="entry name" value="HTH_ICLR"/>
    <property type="match status" value="1"/>
</dbReference>
<dbReference type="PROSITE" id="PS51078">
    <property type="entry name" value="ICLR_ED"/>
    <property type="match status" value="1"/>
</dbReference>
<dbReference type="GO" id="GO:0003700">
    <property type="term" value="F:DNA-binding transcription factor activity"/>
    <property type="evidence" value="ECO:0007669"/>
    <property type="project" value="TreeGrafter"/>
</dbReference>
<dbReference type="Gene3D" id="3.30.450.40">
    <property type="match status" value="1"/>
</dbReference>
<gene>
    <name evidence="6" type="ORF">Raf01_43430</name>
</gene>
<proteinExistence type="predicted"/>
<dbReference type="RefSeq" id="WP_203919768.1">
    <property type="nucleotide sequence ID" value="NZ_BONZ01000040.1"/>
</dbReference>
<dbReference type="PROSITE" id="PS51077">
    <property type="entry name" value="HTH_ICLR"/>
    <property type="match status" value="1"/>
</dbReference>
<dbReference type="PANTHER" id="PTHR30136:SF2">
    <property type="entry name" value="TRANSCRIPTIONAL REGULATOR ICLR"/>
    <property type="match status" value="1"/>
</dbReference>
<feature type="domain" description="HTH iclR-type" evidence="4">
    <location>
        <begin position="5"/>
        <end position="67"/>
    </location>
</feature>